<dbReference type="GO" id="GO:0043386">
    <property type="term" value="P:mycotoxin biosynthetic process"/>
    <property type="evidence" value="ECO:0007669"/>
    <property type="project" value="InterPro"/>
</dbReference>
<keyword evidence="3" id="KW-1133">Transmembrane helix</keyword>
<dbReference type="AlphaFoldDB" id="A0A8G0LSR2"/>
<dbReference type="PANTHER" id="PTHR33365:SF4">
    <property type="entry name" value="CYCLOCHLOROTINE BIOSYNTHESIS PROTEIN O"/>
    <property type="match status" value="1"/>
</dbReference>
<evidence type="ECO:0000256" key="3">
    <source>
        <dbReference type="SAM" id="Phobius"/>
    </source>
</evidence>
<gene>
    <name evidence="4" type="ORF">H0G86_011921</name>
</gene>
<reference evidence="4 5" key="1">
    <citation type="journal article" date="2021" name="BMC Genomics">
        <title>Telomere-to-telomere genome assembly of asparaginase-producing Trichoderma simmonsii.</title>
        <authorList>
            <person name="Chung D."/>
            <person name="Kwon Y.M."/>
            <person name="Yang Y."/>
        </authorList>
    </citation>
    <scope>NUCLEOTIDE SEQUENCE [LARGE SCALE GENOMIC DNA]</scope>
    <source>
        <strain evidence="4 5">GH-Sj1</strain>
    </source>
</reference>
<evidence type="ECO:0000313" key="4">
    <source>
        <dbReference type="EMBL" id="QYT05026.1"/>
    </source>
</evidence>
<evidence type="ECO:0000256" key="2">
    <source>
        <dbReference type="ARBA" id="ARBA00035112"/>
    </source>
</evidence>
<accession>A0A8G0LSR2</accession>
<comment type="pathway">
    <text evidence="1">Mycotoxin biosynthesis.</text>
</comment>
<organism evidence="4 5">
    <name type="scientific">Trichoderma simmonsii</name>
    <dbReference type="NCBI Taxonomy" id="1491479"/>
    <lineage>
        <taxon>Eukaryota</taxon>
        <taxon>Fungi</taxon>
        <taxon>Dikarya</taxon>
        <taxon>Ascomycota</taxon>
        <taxon>Pezizomycotina</taxon>
        <taxon>Sordariomycetes</taxon>
        <taxon>Hypocreomycetidae</taxon>
        <taxon>Hypocreales</taxon>
        <taxon>Hypocreaceae</taxon>
        <taxon>Trichoderma</taxon>
    </lineage>
</organism>
<proteinExistence type="inferred from homology"/>
<keyword evidence="3" id="KW-0472">Membrane</keyword>
<dbReference type="EMBL" id="CP075870">
    <property type="protein sequence ID" value="QYT05026.1"/>
    <property type="molecule type" value="Genomic_DNA"/>
</dbReference>
<comment type="similarity">
    <text evidence="2">Belongs to the ustYa family.</text>
</comment>
<evidence type="ECO:0008006" key="6">
    <source>
        <dbReference type="Google" id="ProtNLM"/>
    </source>
</evidence>
<dbReference type="InterPro" id="IPR021765">
    <property type="entry name" value="UstYa-like"/>
</dbReference>
<dbReference type="Proteomes" id="UP000826661">
    <property type="component" value="Chromosome VII"/>
</dbReference>
<evidence type="ECO:0000313" key="5">
    <source>
        <dbReference type="Proteomes" id="UP000826661"/>
    </source>
</evidence>
<evidence type="ECO:0000256" key="1">
    <source>
        <dbReference type="ARBA" id="ARBA00004685"/>
    </source>
</evidence>
<keyword evidence="5" id="KW-1185">Reference proteome</keyword>
<dbReference type="PANTHER" id="PTHR33365">
    <property type="entry name" value="YALI0B05434P"/>
    <property type="match status" value="1"/>
</dbReference>
<name>A0A8G0LSR2_9HYPO</name>
<protein>
    <recommendedName>
        <fullName evidence="6">Tat pathway signal sequence protein</fullName>
    </recommendedName>
</protein>
<keyword evidence="3" id="KW-0812">Transmembrane</keyword>
<dbReference type="Pfam" id="PF11807">
    <property type="entry name" value="UstYa"/>
    <property type="match status" value="1"/>
</dbReference>
<feature type="transmembrane region" description="Helical" evidence="3">
    <location>
        <begin position="39"/>
        <end position="61"/>
    </location>
</feature>
<sequence>MNKDSYDPLLTGDYGEDTILENTSRLSHGSTRRNSLSSYLITAAKIFPWILSFILATIIIYDRTNGWDRFRQHKLYASQQAYSPAQDEIEYKLTKFHTNIVDAPDEFQGGPSETLNKAWDNLFNFGISTIPKAEAKLLPNYTSPVPGHEDEYIVELDVFHQLHCLNIFRKAFTPIYLSDWEYVKDAEVSLNWTVPETYPYEAFEENRVKNSINPWHIGHCLESLRQSIMCHADITPAVWHWDYSVPNPVRNKPWLTVLHTCRDFDRIRDWAKKRKIRWDFDDNVEIPQQFDIPTYP</sequence>